<comment type="caution">
    <text evidence="2">The sequence shown here is derived from an EMBL/GenBank/DDBJ whole genome shotgun (WGS) entry which is preliminary data.</text>
</comment>
<dbReference type="PANTHER" id="PTHR48079">
    <property type="entry name" value="PROTEIN YEEZ"/>
    <property type="match status" value="1"/>
</dbReference>
<protein>
    <submittedName>
        <fullName evidence="2">NAD-dependent epimerase/dehydratase family protein</fullName>
    </submittedName>
</protein>
<dbReference type="Gene3D" id="3.40.50.720">
    <property type="entry name" value="NAD(P)-binding Rossmann-like Domain"/>
    <property type="match status" value="1"/>
</dbReference>
<dbReference type="EMBL" id="JAQQFM010000002">
    <property type="protein sequence ID" value="MFL9923406.1"/>
    <property type="molecule type" value="Genomic_DNA"/>
</dbReference>
<dbReference type="PANTHER" id="PTHR48079:SF6">
    <property type="entry name" value="NAD(P)-BINDING DOMAIN-CONTAINING PROTEIN-RELATED"/>
    <property type="match status" value="1"/>
</dbReference>
<evidence type="ECO:0000313" key="2">
    <source>
        <dbReference type="EMBL" id="MFL9923406.1"/>
    </source>
</evidence>
<dbReference type="SUPFAM" id="SSF51735">
    <property type="entry name" value="NAD(P)-binding Rossmann-fold domains"/>
    <property type="match status" value="1"/>
</dbReference>
<reference evidence="2 3" key="1">
    <citation type="journal article" date="2024" name="Chem. Sci.">
        <title>Discovery of megapolipeptins by genome mining of a Burkholderiales bacteria collection.</title>
        <authorList>
            <person name="Paulo B.S."/>
            <person name="Recchia M.J.J."/>
            <person name="Lee S."/>
            <person name="Fergusson C.H."/>
            <person name="Romanowski S.B."/>
            <person name="Hernandez A."/>
            <person name="Krull N."/>
            <person name="Liu D.Y."/>
            <person name="Cavanagh H."/>
            <person name="Bos A."/>
            <person name="Gray C.A."/>
            <person name="Murphy B.T."/>
            <person name="Linington R.G."/>
            <person name="Eustaquio A.S."/>
        </authorList>
    </citation>
    <scope>NUCLEOTIDE SEQUENCE [LARGE SCALE GENOMIC DNA]</scope>
    <source>
        <strain evidence="2 3">RL21-008-BIB-A</strain>
    </source>
</reference>
<dbReference type="RefSeq" id="WP_408155032.1">
    <property type="nucleotide sequence ID" value="NZ_JAQQFM010000002.1"/>
</dbReference>
<feature type="domain" description="3-beta hydroxysteroid dehydrogenase/isomerase" evidence="1">
    <location>
        <begin position="31"/>
        <end position="274"/>
    </location>
</feature>
<keyword evidence="3" id="KW-1185">Reference proteome</keyword>
<accession>A0ABW9A3C8</accession>
<dbReference type="InterPro" id="IPR002225">
    <property type="entry name" value="3Beta_OHSteriod_DH/Estase"/>
</dbReference>
<evidence type="ECO:0000259" key="1">
    <source>
        <dbReference type="Pfam" id="PF01073"/>
    </source>
</evidence>
<evidence type="ECO:0000313" key="3">
    <source>
        <dbReference type="Proteomes" id="UP001629246"/>
    </source>
</evidence>
<dbReference type="InterPro" id="IPR036291">
    <property type="entry name" value="NAD(P)-bd_dom_sf"/>
</dbReference>
<dbReference type="Proteomes" id="UP001629246">
    <property type="component" value="Unassembled WGS sequence"/>
</dbReference>
<gene>
    <name evidence="2" type="ORF">PQR62_03960</name>
</gene>
<name>A0ABW9A3C8_9BURK</name>
<dbReference type="Pfam" id="PF01073">
    <property type="entry name" value="3Beta_HSD"/>
    <property type="match status" value="1"/>
</dbReference>
<proteinExistence type="predicted"/>
<sequence>MNNVLFSNTILKTQGEIVINKTSEARRIAFVTGGSGFVGQKLIRTLIEQKWEVRALARSRAAIELILELGAIPIEGSMRDLGALTKGMEGSEVVFHVAALFKLWGKQADFEEINVGGMRTLIGAASDALSVKKIVAVSAAAVVMGDPEPMLQIEETIDIQVRRFAPYSSSKAQAEQILLAANGRRAGLETISIRPPMIWGAGMPMLDQLIDTVHAGRWQWVDNGTQTLSTCHVSNLVEALILSADKGRGGQAYFVADADDDTFKNFISALLATRNVSVSDKSVPFGVAWIMAGIMGGIWRTFRIKGEPPITRQMLRLIGKSFTIRWSKANRDFGYLPLITRADGLAEMCLGTQK</sequence>
<dbReference type="InterPro" id="IPR051783">
    <property type="entry name" value="NAD(P)-dependent_oxidoreduct"/>
</dbReference>
<organism evidence="2 3">
    <name type="scientific">Herbaspirillum lusitanum</name>
    <dbReference type="NCBI Taxonomy" id="213312"/>
    <lineage>
        <taxon>Bacteria</taxon>
        <taxon>Pseudomonadati</taxon>
        <taxon>Pseudomonadota</taxon>
        <taxon>Betaproteobacteria</taxon>
        <taxon>Burkholderiales</taxon>
        <taxon>Oxalobacteraceae</taxon>
        <taxon>Herbaspirillum</taxon>
    </lineage>
</organism>